<evidence type="ECO:0000256" key="1">
    <source>
        <dbReference type="SAM" id="SignalP"/>
    </source>
</evidence>
<proteinExistence type="predicted"/>
<reference evidence="2 3" key="1">
    <citation type="submission" date="2019-10" db="EMBL/GenBank/DDBJ databases">
        <authorList>
            <person name="Palmer J.M."/>
        </authorList>
    </citation>
    <scope>NUCLEOTIDE SEQUENCE [LARGE SCALE GENOMIC DNA]</scope>
    <source>
        <strain evidence="2 3">TWF696</strain>
    </source>
</reference>
<evidence type="ECO:0000313" key="3">
    <source>
        <dbReference type="Proteomes" id="UP001375240"/>
    </source>
</evidence>
<organism evidence="2 3">
    <name type="scientific">Orbilia brochopaga</name>
    <dbReference type="NCBI Taxonomy" id="3140254"/>
    <lineage>
        <taxon>Eukaryota</taxon>
        <taxon>Fungi</taxon>
        <taxon>Dikarya</taxon>
        <taxon>Ascomycota</taxon>
        <taxon>Pezizomycotina</taxon>
        <taxon>Orbiliomycetes</taxon>
        <taxon>Orbiliales</taxon>
        <taxon>Orbiliaceae</taxon>
        <taxon>Orbilia</taxon>
    </lineage>
</organism>
<comment type="caution">
    <text evidence="2">The sequence shown here is derived from an EMBL/GenBank/DDBJ whole genome shotgun (WGS) entry which is preliminary data.</text>
</comment>
<dbReference type="AlphaFoldDB" id="A0AAV9UQH3"/>
<gene>
    <name evidence="2" type="ORF">TWF696_008089</name>
</gene>
<keyword evidence="3" id="KW-1185">Reference proteome</keyword>
<accession>A0AAV9UQH3</accession>
<feature type="signal peptide" evidence="1">
    <location>
        <begin position="1"/>
        <end position="20"/>
    </location>
</feature>
<keyword evidence="1" id="KW-0732">Signal</keyword>
<protein>
    <submittedName>
        <fullName evidence="2">Uncharacterized protein</fullName>
    </submittedName>
</protein>
<evidence type="ECO:0000313" key="2">
    <source>
        <dbReference type="EMBL" id="KAK6344452.1"/>
    </source>
</evidence>
<dbReference type="Proteomes" id="UP001375240">
    <property type="component" value="Unassembled WGS sequence"/>
</dbReference>
<dbReference type="EMBL" id="JAVHNQ010000006">
    <property type="protein sequence ID" value="KAK6344452.1"/>
    <property type="molecule type" value="Genomic_DNA"/>
</dbReference>
<feature type="chain" id="PRO_5043799206" evidence="1">
    <location>
        <begin position="21"/>
        <end position="137"/>
    </location>
</feature>
<sequence length="137" mass="15727">MVKIILINLLLYTWFRLVTATVPLHQVYDVVRPPLKGSCSPDQIELLESWWQDGAIFAQDALEQWQYLKARAAQATDPDTYFRQRASVKMVAAWYGVRAQDPYEGLTAPDGLTGIFSQPVNNPEYNTYLSTYMYLQT</sequence>
<name>A0AAV9UQH3_9PEZI</name>